<dbReference type="PANTHER" id="PTHR12271">
    <property type="entry name" value="POLY A POLYMERASE CID PAP -RELATED"/>
    <property type="match status" value="1"/>
</dbReference>
<dbReference type="Proteomes" id="UP000095283">
    <property type="component" value="Unplaced"/>
</dbReference>
<keyword evidence="2" id="KW-1185">Reference proteome</keyword>
<sequence>MGKVPIIHFLSTEGIKVDIQFCNAGTIKSSLFVKTCVELNPSVAVVIYWLNRYFKDIMLKDSRNGLFSAYHLNMLALHFFQASTCRMLPRILEICPQLDPNSSWIMPANILKTGKKVFVPGSDFDKDSCSVGEMIVRLIDYYSQLDLQQISIDISGGILERSVDSHNGIISLIDPYFISQSQPRCKPHLEIAVLLDSSASTEINGNPKASSPVNTPRAEELPSPSSKWAAEH</sequence>
<reference evidence="3" key="1">
    <citation type="submission" date="2016-11" db="UniProtKB">
        <authorList>
            <consortium name="WormBaseParasite"/>
        </authorList>
    </citation>
    <scope>IDENTIFICATION</scope>
</reference>
<protein>
    <submittedName>
        <fullName evidence="3">PAP-associated domain-containing protein</fullName>
    </submittedName>
</protein>
<dbReference type="SUPFAM" id="SSF81631">
    <property type="entry name" value="PAP/OAS1 substrate-binding domain"/>
    <property type="match status" value="1"/>
</dbReference>
<organism evidence="2 3">
    <name type="scientific">Heterorhabditis bacteriophora</name>
    <name type="common">Entomopathogenic nematode worm</name>
    <dbReference type="NCBI Taxonomy" id="37862"/>
    <lineage>
        <taxon>Eukaryota</taxon>
        <taxon>Metazoa</taxon>
        <taxon>Ecdysozoa</taxon>
        <taxon>Nematoda</taxon>
        <taxon>Chromadorea</taxon>
        <taxon>Rhabditida</taxon>
        <taxon>Rhabditina</taxon>
        <taxon>Rhabditomorpha</taxon>
        <taxon>Strongyloidea</taxon>
        <taxon>Heterorhabditidae</taxon>
        <taxon>Heterorhabditis</taxon>
    </lineage>
</organism>
<dbReference type="WBParaSite" id="Hba_16094">
    <property type="protein sequence ID" value="Hba_16094"/>
    <property type="gene ID" value="Hba_16094"/>
</dbReference>
<dbReference type="AlphaFoldDB" id="A0A1I7XEY9"/>
<evidence type="ECO:0000313" key="3">
    <source>
        <dbReference type="WBParaSite" id="Hba_16094"/>
    </source>
</evidence>
<dbReference type="GO" id="GO:0031123">
    <property type="term" value="P:RNA 3'-end processing"/>
    <property type="evidence" value="ECO:0007669"/>
    <property type="project" value="TreeGrafter"/>
</dbReference>
<dbReference type="GO" id="GO:1990817">
    <property type="term" value="F:poly(A) RNA polymerase activity"/>
    <property type="evidence" value="ECO:0007669"/>
    <property type="project" value="TreeGrafter"/>
</dbReference>
<accession>A0A1I7XEY9</accession>
<dbReference type="PANTHER" id="PTHR12271:SF40">
    <property type="entry name" value="POLY(A) RNA POLYMERASE GLD2"/>
    <property type="match status" value="1"/>
</dbReference>
<proteinExistence type="predicted"/>
<evidence type="ECO:0000256" key="1">
    <source>
        <dbReference type="SAM" id="MobiDB-lite"/>
    </source>
</evidence>
<dbReference type="Gene3D" id="1.10.1410.10">
    <property type="match status" value="1"/>
</dbReference>
<feature type="region of interest" description="Disordered" evidence="1">
    <location>
        <begin position="202"/>
        <end position="232"/>
    </location>
</feature>
<evidence type="ECO:0000313" key="2">
    <source>
        <dbReference type="Proteomes" id="UP000095283"/>
    </source>
</evidence>
<feature type="compositionally biased region" description="Polar residues" evidence="1">
    <location>
        <begin position="202"/>
        <end position="214"/>
    </location>
</feature>
<name>A0A1I7XEY9_HETBA</name>